<proteinExistence type="inferred from homology"/>
<comment type="subcellular location">
    <subcellularLocation>
        <location evidence="1">Secreted</location>
    </subcellularLocation>
</comment>
<evidence type="ECO:0000256" key="3">
    <source>
        <dbReference type="ARBA" id="ARBA00022525"/>
    </source>
</evidence>
<dbReference type="GO" id="GO:0005576">
    <property type="term" value="C:extracellular region"/>
    <property type="evidence" value="ECO:0007669"/>
    <property type="project" value="UniProtKB-SubCell"/>
</dbReference>
<dbReference type="Proteomes" id="UP000887566">
    <property type="component" value="Unplaced"/>
</dbReference>
<accession>A0A914X8I2</accession>
<dbReference type="WBParaSite" id="PSAMB.scaffold6874size8657.g29260.t1">
    <property type="protein sequence ID" value="PSAMB.scaffold6874size8657.g29260.t1"/>
    <property type="gene ID" value="PSAMB.scaffold6874size8657.g29260"/>
</dbReference>
<keyword evidence="4 6" id="KW-0732">Signal</keyword>
<feature type="chain" id="PRO_5037825197" evidence="6">
    <location>
        <begin position="21"/>
        <end position="217"/>
    </location>
</feature>
<dbReference type="AlphaFoldDB" id="A0A914X8I2"/>
<dbReference type="Pfam" id="PF03227">
    <property type="entry name" value="GILT"/>
    <property type="match status" value="1"/>
</dbReference>
<sequence>MTLSCAVSLVLVVATTVVVGQFTNSTVASTTTTTVSSTVSATDGPIDVVLYIESRCPDSSRFIKNHLVPFYRQYPTVIRNLKVVPFGIADCVRNPSTGNINCTCQHHQAECDMNQLMNCVMYYRPQPEHLPMLACIQGRTDILDAASHCISFLSKGEQSELIACAKGPQGAQLHYEAGKRTKQASVNWVPWIEINGKRYKEAEHIFHQEICKRSSLC</sequence>
<dbReference type="PANTHER" id="PTHR13234">
    <property type="entry name" value="GAMMA-INTERFERON INDUCIBLE LYSOSOMAL THIOL REDUCTASE GILT"/>
    <property type="match status" value="1"/>
</dbReference>
<evidence type="ECO:0000256" key="4">
    <source>
        <dbReference type="ARBA" id="ARBA00022729"/>
    </source>
</evidence>
<dbReference type="PANTHER" id="PTHR13234:SF8">
    <property type="entry name" value="GAMMA-INTERFERON-INDUCIBLE LYSOSOMAL THIOL REDUCTASE"/>
    <property type="match status" value="1"/>
</dbReference>
<keyword evidence="5" id="KW-0325">Glycoprotein</keyword>
<evidence type="ECO:0000256" key="2">
    <source>
        <dbReference type="ARBA" id="ARBA00005679"/>
    </source>
</evidence>
<evidence type="ECO:0000256" key="1">
    <source>
        <dbReference type="ARBA" id="ARBA00004613"/>
    </source>
</evidence>
<reference evidence="8" key="1">
    <citation type="submission" date="2022-11" db="UniProtKB">
        <authorList>
            <consortium name="WormBaseParasite"/>
        </authorList>
    </citation>
    <scope>IDENTIFICATION</scope>
</reference>
<evidence type="ECO:0000313" key="7">
    <source>
        <dbReference type="Proteomes" id="UP000887566"/>
    </source>
</evidence>
<organism evidence="7 8">
    <name type="scientific">Plectus sambesii</name>
    <dbReference type="NCBI Taxonomy" id="2011161"/>
    <lineage>
        <taxon>Eukaryota</taxon>
        <taxon>Metazoa</taxon>
        <taxon>Ecdysozoa</taxon>
        <taxon>Nematoda</taxon>
        <taxon>Chromadorea</taxon>
        <taxon>Plectida</taxon>
        <taxon>Plectina</taxon>
        <taxon>Plectoidea</taxon>
        <taxon>Plectidae</taxon>
        <taxon>Plectus</taxon>
    </lineage>
</organism>
<keyword evidence="3" id="KW-0964">Secreted</keyword>
<protein>
    <submittedName>
        <fullName evidence="8">Uncharacterized protein</fullName>
    </submittedName>
</protein>
<dbReference type="GO" id="GO:0016671">
    <property type="term" value="F:oxidoreductase activity, acting on a sulfur group of donors, disulfide as acceptor"/>
    <property type="evidence" value="ECO:0007669"/>
    <property type="project" value="InterPro"/>
</dbReference>
<evidence type="ECO:0000313" key="8">
    <source>
        <dbReference type="WBParaSite" id="PSAMB.scaffold6874size8657.g29260.t1"/>
    </source>
</evidence>
<dbReference type="InterPro" id="IPR004911">
    <property type="entry name" value="Interferon-induced_GILT"/>
</dbReference>
<evidence type="ECO:0000256" key="6">
    <source>
        <dbReference type="SAM" id="SignalP"/>
    </source>
</evidence>
<comment type="similarity">
    <text evidence="2">Belongs to the GILT family.</text>
</comment>
<keyword evidence="7" id="KW-1185">Reference proteome</keyword>
<evidence type="ECO:0000256" key="5">
    <source>
        <dbReference type="ARBA" id="ARBA00023180"/>
    </source>
</evidence>
<name>A0A914X8I2_9BILA</name>
<feature type="signal peptide" evidence="6">
    <location>
        <begin position="1"/>
        <end position="20"/>
    </location>
</feature>